<dbReference type="Pfam" id="PF01381">
    <property type="entry name" value="HTH_3"/>
    <property type="match status" value="1"/>
</dbReference>
<dbReference type="SUPFAM" id="SSF47413">
    <property type="entry name" value="lambda repressor-like DNA-binding domains"/>
    <property type="match status" value="1"/>
</dbReference>
<name>A0ABN6SAY1_9BIFI</name>
<dbReference type="InterPro" id="IPR001387">
    <property type="entry name" value="Cro/C1-type_HTH"/>
</dbReference>
<sequence length="400" mass="44488">MKSKYDYHISLGQALAGLRQERGSTQQELGNFLGVSKVAVSKWENELSLPDISLLPLLASYFNVSIDQLLDYDAQLSDEQVQAIYTQLAQELAQAQNQASKKSSSTGDSTSDTATASTSTQQVWNSIQTLTKRYYSSPSLLLSMGIFLLNHYDLLPGAMPRERAQYYLSEACNLFTRVRELSSDAKLTDKANTNQAYCLLALGRPQDVLNLLGEHMDELYPVESLIATADQQLGRSDEALETLQASIFQYATVLLNQLANYLPLLQSSPAHVIASDQRGEALIEAFHLDLLSPIIALNFRLYLAAAYAELGIKQGAHKALQAYADLLESTDFPVTRHGDDYFDRIDHWLQTIGVDPLAPRLRGQYEQRINILPFQHPALAKLLQSEDFAELAARLTAIDK</sequence>
<evidence type="ECO:0000313" key="5">
    <source>
        <dbReference type="Proteomes" id="UP001321766"/>
    </source>
</evidence>
<accession>A0ABN6SAY1</accession>
<dbReference type="InterPro" id="IPR010982">
    <property type="entry name" value="Lambda_DNA-bd_dom_sf"/>
</dbReference>
<dbReference type="CDD" id="cd00093">
    <property type="entry name" value="HTH_XRE"/>
    <property type="match status" value="1"/>
</dbReference>
<dbReference type="EMBL" id="AP026798">
    <property type="protein sequence ID" value="BDR52432.1"/>
    <property type="molecule type" value="Genomic_DNA"/>
</dbReference>
<proteinExistence type="predicted"/>
<feature type="region of interest" description="Disordered" evidence="2">
    <location>
        <begin position="98"/>
        <end position="118"/>
    </location>
</feature>
<protein>
    <submittedName>
        <fullName evidence="4">Transcriptional regulator</fullName>
    </submittedName>
</protein>
<keyword evidence="1" id="KW-0238">DNA-binding</keyword>
<dbReference type="PANTHER" id="PTHR46558">
    <property type="entry name" value="TRACRIPTIONAL REGULATORY PROTEIN-RELATED-RELATED"/>
    <property type="match status" value="1"/>
</dbReference>
<dbReference type="Gene3D" id="1.10.260.40">
    <property type="entry name" value="lambda repressor-like DNA-binding domains"/>
    <property type="match status" value="1"/>
</dbReference>
<dbReference type="PROSITE" id="PS50943">
    <property type="entry name" value="HTH_CROC1"/>
    <property type="match status" value="1"/>
</dbReference>
<organism evidence="4 5">
    <name type="scientific">Bombiscardovia nodaiensis</name>
    <dbReference type="NCBI Taxonomy" id="2932181"/>
    <lineage>
        <taxon>Bacteria</taxon>
        <taxon>Bacillati</taxon>
        <taxon>Actinomycetota</taxon>
        <taxon>Actinomycetes</taxon>
        <taxon>Bifidobacteriales</taxon>
        <taxon>Bifidobacteriaceae</taxon>
        <taxon>Bombiscardovia</taxon>
    </lineage>
</organism>
<dbReference type="Proteomes" id="UP001321766">
    <property type="component" value="Chromosome"/>
</dbReference>
<dbReference type="SMART" id="SM00530">
    <property type="entry name" value="HTH_XRE"/>
    <property type="match status" value="1"/>
</dbReference>
<reference evidence="4 5" key="1">
    <citation type="journal article" date="2023" name="Microbiol. Spectr.">
        <title>Symbiosis of Carpenter Bees with Uncharacterized Lactic Acid Bacteria Showing NAD Auxotrophy.</title>
        <authorList>
            <person name="Kawasaki S."/>
            <person name="Ozawa K."/>
            <person name="Mori T."/>
            <person name="Yamamoto A."/>
            <person name="Ito M."/>
            <person name="Ohkuma M."/>
            <person name="Sakamoto M."/>
            <person name="Matsutani M."/>
        </authorList>
    </citation>
    <scope>NUCLEOTIDE SEQUENCE [LARGE SCALE GENOMIC DNA]</scope>
    <source>
        <strain evidence="4 5">Kim37-2</strain>
    </source>
</reference>
<evidence type="ECO:0000256" key="2">
    <source>
        <dbReference type="SAM" id="MobiDB-lite"/>
    </source>
</evidence>
<evidence type="ECO:0000259" key="3">
    <source>
        <dbReference type="PROSITE" id="PS50943"/>
    </source>
</evidence>
<feature type="domain" description="HTH cro/C1-type" evidence="3">
    <location>
        <begin position="15"/>
        <end position="69"/>
    </location>
</feature>
<gene>
    <name evidence="4" type="ORF">KIM372_03390</name>
</gene>
<evidence type="ECO:0000313" key="4">
    <source>
        <dbReference type="EMBL" id="BDR52432.1"/>
    </source>
</evidence>
<evidence type="ECO:0000256" key="1">
    <source>
        <dbReference type="ARBA" id="ARBA00023125"/>
    </source>
</evidence>
<keyword evidence="5" id="KW-1185">Reference proteome</keyword>
<dbReference type="PANTHER" id="PTHR46558:SF11">
    <property type="entry name" value="HTH-TYPE TRANSCRIPTIONAL REGULATOR XRE"/>
    <property type="match status" value="1"/>
</dbReference>